<dbReference type="PROSITE" id="PS50011">
    <property type="entry name" value="PROTEIN_KINASE_DOM"/>
    <property type="match status" value="1"/>
</dbReference>
<gene>
    <name evidence="18" type="primary">LOC111301388</name>
</gene>
<keyword evidence="9 15" id="KW-0547">Nucleotide-binding</keyword>
<dbReference type="PANTHER" id="PTHR45621">
    <property type="entry name" value="OS01G0588500 PROTEIN-RELATED"/>
    <property type="match status" value="1"/>
</dbReference>
<dbReference type="InterPro" id="IPR050823">
    <property type="entry name" value="Plant_Ser_Thr_Prot_Kinase"/>
</dbReference>
<keyword evidence="7" id="KW-0808">Transferase</keyword>
<keyword evidence="14" id="KW-0675">Receptor</keyword>
<evidence type="ECO:0000256" key="9">
    <source>
        <dbReference type="ARBA" id="ARBA00022741"/>
    </source>
</evidence>
<evidence type="ECO:0000313" key="17">
    <source>
        <dbReference type="Proteomes" id="UP000515121"/>
    </source>
</evidence>
<dbReference type="InterPro" id="IPR017441">
    <property type="entry name" value="Protein_kinase_ATP_BS"/>
</dbReference>
<organism evidence="17 18">
    <name type="scientific">Durio zibethinus</name>
    <name type="common">Durian</name>
    <dbReference type="NCBI Taxonomy" id="66656"/>
    <lineage>
        <taxon>Eukaryota</taxon>
        <taxon>Viridiplantae</taxon>
        <taxon>Streptophyta</taxon>
        <taxon>Embryophyta</taxon>
        <taxon>Tracheophyta</taxon>
        <taxon>Spermatophyta</taxon>
        <taxon>Magnoliopsida</taxon>
        <taxon>eudicotyledons</taxon>
        <taxon>Gunneridae</taxon>
        <taxon>Pentapetalae</taxon>
        <taxon>rosids</taxon>
        <taxon>malvids</taxon>
        <taxon>Malvales</taxon>
        <taxon>Malvaceae</taxon>
        <taxon>Helicteroideae</taxon>
        <taxon>Durio</taxon>
    </lineage>
</organism>
<evidence type="ECO:0000256" key="14">
    <source>
        <dbReference type="ARBA" id="ARBA00023170"/>
    </source>
</evidence>
<evidence type="ECO:0000256" key="10">
    <source>
        <dbReference type="ARBA" id="ARBA00022777"/>
    </source>
</evidence>
<reference evidence="18" key="1">
    <citation type="submission" date="2025-08" db="UniProtKB">
        <authorList>
            <consortium name="RefSeq"/>
        </authorList>
    </citation>
    <scope>IDENTIFICATION</scope>
    <source>
        <tissue evidence="18">Fruit stalk</tissue>
    </source>
</reference>
<keyword evidence="6" id="KW-0597">Phosphoprotein</keyword>
<feature type="domain" description="Protein kinase" evidence="16">
    <location>
        <begin position="92"/>
        <end position="387"/>
    </location>
</feature>
<keyword evidence="10 18" id="KW-0418">Kinase</keyword>
<dbReference type="AlphaFoldDB" id="A0A6P5ZK09"/>
<dbReference type="EC" id="2.7.11.1" evidence="3"/>
<dbReference type="OrthoDB" id="4062651at2759"/>
<dbReference type="GeneID" id="111301388"/>
<proteinExistence type="predicted"/>
<dbReference type="KEGG" id="dzi:111301388"/>
<dbReference type="Gene3D" id="3.30.200.20">
    <property type="entry name" value="Phosphorylase Kinase, domain 1"/>
    <property type="match status" value="1"/>
</dbReference>
<keyword evidence="5" id="KW-0723">Serine/threonine-protein kinase</keyword>
<dbReference type="RefSeq" id="XP_022752740.1">
    <property type="nucleotide sequence ID" value="XM_022897005.1"/>
</dbReference>
<dbReference type="CDD" id="cd14066">
    <property type="entry name" value="STKc_IRAK"/>
    <property type="match status" value="1"/>
</dbReference>
<keyword evidence="11 15" id="KW-0067">ATP-binding</keyword>
<keyword evidence="17" id="KW-1185">Reference proteome</keyword>
<evidence type="ECO:0000259" key="16">
    <source>
        <dbReference type="PROSITE" id="PS50011"/>
    </source>
</evidence>
<evidence type="ECO:0000256" key="4">
    <source>
        <dbReference type="ARBA" id="ARBA00022475"/>
    </source>
</evidence>
<dbReference type="GO" id="GO:0005524">
    <property type="term" value="F:ATP binding"/>
    <property type="evidence" value="ECO:0007669"/>
    <property type="project" value="UniProtKB-UniRule"/>
</dbReference>
<dbReference type="GO" id="GO:0005886">
    <property type="term" value="C:plasma membrane"/>
    <property type="evidence" value="ECO:0007669"/>
    <property type="project" value="UniProtKB-SubCell"/>
</dbReference>
<dbReference type="FunFam" id="3.30.200.20:FF:000228">
    <property type="entry name" value="Serine/threonine-protein kinase BIK1"/>
    <property type="match status" value="1"/>
</dbReference>
<dbReference type="Gene3D" id="1.10.510.10">
    <property type="entry name" value="Transferase(Phosphotransferase) domain 1"/>
    <property type="match status" value="1"/>
</dbReference>
<evidence type="ECO:0000256" key="1">
    <source>
        <dbReference type="ARBA" id="ARBA00004167"/>
    </source>
</evidence>
<evidence type="ECO:0000256" key="11">
    <source>
        <dbReference type="ARBA" id="ARBA00022840"/>
    </source>
</evidence>
<dbReference type="SUPFAM" id="SSF56112">
    <property type="entry name" value="Protein kinase-like (PK-like)"/>
    <property type="match status" value="1"/>
</dbReference>
<evidence type="ECO:0000256" key="3">
    <source>
        <dbReference type="ARBA" id="ARBA00012513"/>
    </source>
</evidence>
<keyword evidence="12" id="KW-1133">Transmembrane helix</keyword>
<dbReference type="InterPro" id="IPR001245">
    <property type="entry name" value="Ser-Thr/Tyr_kinase_cat_dom"/>
</dbReference>
<dbReference type="GO" id="GO:0004674">
    <property type="term" value="F:protein serine/threonine kinase activity"/>
    <property type="evidence" value="ECO:0007669"/>
    <property type="project" value="UniProtKB-KW"/>
</dbReference>
<keyword evidence="8" id="KW-0812">Transmembrane</keyword>
<protein>
    <recommendedName>
        <fullName evidence="3">non-specific serine/threonine protein kinase</fullName>
        <ecNumber evidence="3">2.7.11.1</ecNumber>
    </recommendedName>
</protein>
<dbReference type="Proteomes" id="UP000515121">
    <property type="component" value="Unplaced"/>
</dbReference>
<evidence type="ECO:0000313" key="18">
    <source>
        <dbReference type="RefSeq" id="XP_022752740.1"/>
    </source>
</evidence>
<evidence type="ECO:0000256" key="5">
    <source>
        <dbReference type="ARBA" id="ARBA00022527"/>
    </source>
</evidence>
<evidence type="ECO:0000256" key="2">
    <source>
        <dbReference type="ARBA" id="ARBA00004236"/>
    </source>
</evidence>
<dbReference type="FunFam" id="1.10.510.10:FF:000146">
    <property type="entry name" value="LRR receptor-like serine/threonine-protein kinase IOS1"/>
    <property type="match status" value="1"/>
</dbReference>
<sequence length="456" mass="51459">MKCFHFIKGERRDGGDDGEVVSRASSKVTWTRSLSVASSTVDTCRSEFDSESTRDFASGYSAVSFREFLTQRRANDLRAFTFAELKSATRGFNRALLIGEGGFGCVYKGVVMVPDEADDGRDLKLDVAIKQLNRHGFQGHNEWINEVNFLGVVNHPNLVRLVGYCAEDDERGIQRLLVYELMHNKSLEDHLLARMPLPLPLPWVTRLKIAQDAARGLAYLHEEMDFQLIFRDFKASNILLDEDFNAKLSDFGLARQGPAEGFGHVSTTVVGTVGYAAPEYVQSGRLTAKSDVWSFGVVLYELITGRRALDSNLPRSEQKLLEWVRPYVSDSKKFHLIVDPRLEGQYCIKSGQKLASLANKCLMKNPKSRPKMSEVVEMLGNIISETLSKDEGVSQLVSENEDVKEESEVETEVKSTKQGHNNLKKVFDIREIISLRNRSVGKLDWRNWTLGLVRTW</sequence>
<feature type="binding site" evidence="15">
    <location>
        <position position="130"/>
    </location>
    <ligand>
        <name>ATP</name>
        <dbReference type="ChEBI" id="CHEBI:30616"/>
    </ligand>
</feature>
<evidence type="ECO:0000256" key="7">
    <source>
        <dbReference type="ARBA" id="ARBA00022679"/>
    </source>
</evidence>
<dbReference type="Pfam" id="PF07714">
    <property type="entry name" value="PK_Tyr_Ser-Thr"/>
    <property type="match status" value="1"/>
</dbReference>
<comment type="subcellular location">
    <subcellularLocation>
        <location evidence="2">Cell membrane</location>
    </subcellularLocation>
    <subcellularLocation>
        <location evidence="1">Membrane</location>
        <topology evidence="1">Single-pass membrane protein</topology>
    </subcellularLocation>
</comment>
<dbReference type="PROSITE" id="PS00107">
    <property type="entry name" value="PROTEIN_KINASE_ATP"/>
    <property type="match status" value="1"/>
</dbReference>
<evidence type="ECO:0000256" key="8">
    <source>
        <dbReference type="ARBA" id="ARBA00022692"/>
    </source>
</evidence>
<evidence type="ECO:0000256" key="6">
    <source>
        <dbReference type="ARBA" id="ARBA00022553"/>
    </source>
</evidence>
<name>A0A6P5ZK09_DURZI</name>
<dbReference type="InterPro" id="IPR000719">
    <property type="entry name" value="Prot_kinase_dom"/>
</dbReference>
<dbReference type="InterPro" id="IPR011009">
    <property type="entry name" value="Kinase-like_dom_sf"/>
</dbReference>
<keyword evidence="13" id="KW-0472">Membrane</keyword>
<accession>A0A6P5ZK09</accession>
<evidence type="ECO:0000256" key="12">
    <source>
        <dbReference type="ARBA" id="ARBA00022989"/>
    </source>
</evidence>
<keyword evidence="4" id="KW-1003">Cell membrane</keyword>
<evidence type="ECO:0000256" key="13">
    <source>
        <dbReference type="ARBA" id="ARBA00023136"/>
    </source>
</evidence>
<evidence type="ECO:0000256" key="15">
    <source>
        <dbReference type="PROSITE-ProRule" id="PRU10141"/>
    </source>
</evidence>